<comment type="caution">
    <text evidence="1">The sequence shown here is derived from an EMBL/GenBank/DDBJ whole genome shotgun (WGS) entry which is preliminary data.</text>
</comment>
<keyword evidence="2" id="KW-1185">Reference proteome</keyword>
<evidence type="ECO:0000313" key="2">
    <source>
        <dbReference type="Proteomes" id="UP000020681"/>
    </source>
</evidence>
<gene>
    <name evidence="1" type="ORF">I551_4096</name>
</gene>
<organism evidence="1 2">
    <name type="scientific">Mycobacterium ulcerans str. Harvey</name>
    <dbReference type="NCBI Taxonomy" id="1299332"/>
    <lineage>
        <taxon>Bacteria</taxon>
        <taxon>Bacillati</taxon>
        <taxon>Actinomycetota</taxon>
        <taxon>Actinomycetes</taxon>
        <taxon>Mycobacteriales</taxon>
        <taxon>Mycobacteriaceae</taxon>
        <taxon>Mycobacterium</taxon>
        <taxon>Mycobacterium ulcerans group</taxon>
    </lineage>
</organism>
<protein>
    <submittedName>
        <fullName evidence="1">Uncharacterized protein</fullName>
    </submittedName>
</protein>
<dbReference type="EMBL" id="JAOL01000121">
    <property type="protein sequence ID" value="EUA89423.1"/>
    <property type="molecule type" value="Genomic_DNA"/>
</dbReference>
<accession>A0ABP3ADM0</accession>
<name>A0ABP3ADM0_MYCUL</name>
<reference evidence="1 2" key="1">
    <citation type="submission" date="2014-01" db="EMBL/GenBank/DDBJ databases">
        <authorList>
            <person name="Dobos K."/>
            <person name="Lenaerts A."/>
            <person name="Ordway D."/>
            <person name="DeGroote M.A."/>
            <person name="Parker T."/>
            <person name="Sizemore C."/>
            <person name="Tallon L.J."/>
            <person name="Sadzewicz L.K."/>
            <person name="Sengamalay N."/>
            <person name="Fraser C.M."/>
            <person name="Hine E."/>
            <person name="Shefchek K.A."/>
            <person name="Das S.P."/>
            <person name="Tettelin H."/>
        </authorList>
    </citation>
    <scope>NUCLEOTIDE SEQUENCE [LARGE SCALE GENOMIC DNA]</scope>
    <source>
        <strain evidence="1 2">Harvey</strain>
    </source>
</reference>
<proteinExistence type="predicted"/>
<dbReference type="Proteomes" id="UP000020681">
    <property type="component" value="Unassembled WGS sequence"/>
</dbReference>
<evidence type="ECO:0000313" key="1">
    <source>
        <dbReference type="EMBL" id="EUA89423.1"/>
    </source>
</evidence>
<sequence>MVGNLDVAAFEDDLGGRLRFLRLTGLCRRLVQNLVGIHS</sequence>